<reference evidence="2 3" key="1">
    <citation type="journal article" date="2019" name="New Phytol.">
        <title>Comparative genomics reveals unique wood-decay strategies and fruiting body development in the Schizophyllaceae.</title>
        <authorList>
            <person name="Almasi E."/>
            <person name="Sahu N."/>
            <person name="Krizsan K."/>
            <person name="Balint B."/>
            <person name="Kovacs G.M."/>
            <person name="Kiss B."/>
            <person name="Cseklye J."/>
            <person name="Drula E."/>
            <person name="Henrissat B."/>
            <person name="Nagy I."/>
            <person name="Chovatia M."/>
            <person name="Adam C."/>
            <person name="LaButti K."/>
            <person name="Lipzen A."/>
            <person name="Riley R."/>
            <person name="Grigoriev I.V."/>
            <person name="Nagy L.G."/>
        </authorList>
    </citation>
    <scope>NUCLEOTIDE SEQUENCE [LARGE SCALE GENOMIC DNA]</scope>
    <source>
        <strain evidence="2 3">NL-1724</strain>
    </source>
</reference>
<keyword evidence="3" id="KW-1185">Reference proteome</keyword>
<keyword evidence="1" id="KW-0732">Signal</keyword>
<evidence type="ECO:0000256" key="1">
    <source>
        <dbReference type="SAM" id="SignalP"/>
    </source>
</evidence>
<dbReference type="EMBL" id="VDMD01000019">
    <property type="protein sequence ID" value="TRM60928.1"/>
    <property type="molecule type" value="Genomic_DNA"/>
</dbReference>
<organism evidence="2 3">
    <name type="scientific">Schizophyllum amplum</name>
    <dbReference type="NCBI Taxonomy" id="97359"/>
    <lineage>
        <taxon>Eukaryota</taxon>
        <taxon>Fungi</taxon>
        <taxon>Dikarya</taxon>
        <taxon>Basidiomycota</taxon>
        <taxon>Agaricomycotina</taxon>
        <taxon>Agaricomycetes</taxon>
        <taxon>Agaricomycetidae</taxon>
        <taxon>Agaricales</taxon>
        <taxon>Schizophyllaceae</taxon>
        <taxon>Schizophyllum</taxon>
    </lineage>
</organism>
<feature type="signal peptide" evidence="1">
    <location>
        <begin position="1"/>
        <end position="20"/>
    </location>
</feature>
<evidence type="ECO:0000313" key="3">
    <source>
        <dbReference type="Proteomes" id="UP000320762"/>
    </source>
</evidence>
<accession>A0A550C7Z3</accession>
<comment type="caution">
    <text evidence="2">The sequence shown here is derived from an EMBL/GenBank/DDBJ whole genome shotgun (WGS) entry which is preliminary data.</text>
</comment>
<proteinExistence type="predicted"/>
<evidence type="ECO:0000313" key="2">
    <source>
        <dbReference type="EMBL" id="TRM60928.1"/>
    </source>
</evidence>
<feature type="chain" id="PRO_5021743178" evidence="1">
    <location>
        <begin position="21"/>
        <end position="59"/>
    </location>
</feature>
<name>A0A550C7Z3_9AGAR</name>
<sequence>MTLPPSLCSALLLCSPKTDALPCPKLRPSLLAPTVSTQGQTYTVLQSERIRLDVQGAYA</sequence>
<dbReference type="AlphaFoldDB" id="A0A550C7Z3"/>
<protein>
    <submittedName>
        <fullName evidence="2">Uncharacterized protein</fullName>
    </submittedName>
</protein>
<gene>
    <name evidence="2" type="ORF">BD626DRAFT_503195</name>
</gene>
<dbReference type="Proteomes" id="UP000320762">
    <property type="component" value="Unassembled WGS sequence"/>
</dbReference>